<dbReference type="EMBL" id="CYGY02000024">
    <property type="protein sequence ID" value="SIT40260.1"/>
    <property type="molecule type" value="Genomic_DNA"/>
</dbReference>
<dbReference type="AlphaFoldDB" id="A0A1N7RYQ5"/>
<reference evidence="2" key="1">
    <citation type="submission" date="2016-12" db="EMBL/GenBank/DDBJ databases">
        <authorList>
            <person name="Moulin L."/>
        </authorList>
    </citation>
    <scope>NUCLEOTIDE SEQUENCE [LARGE SCALE GENOMIC DNA]</scope>
    <source>
        <strain evidence="2">STM 7183</strain>
    </source>
</reference>
<gene>
    <name evidence="2" type="ORF">BN2476_240067</name>
</gene>
<organism evidence="2 3">
    <name type="scientific">Paraburkholderia piptadeniae</name>
    <dbReference type="NCBI Taxonomy" id="1701573"/>
    <lineage>
        <taxon>Bacteria</taxon>
        <taxon>Pseudomonadati</taxon>
        <taxon>Pseudomonadota</taxon>
        <taxon>Betaproteobacteria</taxon>
        <taxon>Burkholderiales</taxon>
        <taxon>Burkholderiaceae</taxon>
        <taxon>Paraburkholderia</taxon>
    </lineage>
</organism>
<accession>A0A1N7RYQ5</accession>
<feature type="region of interest" description="Disordered" evidence="1">
    <location>
        <begin position="21"/>
        <end position="63"/>
    </location>
</feature>
<proteinExistence type="predicted"/>
<keyword evidence="3" id="KW-1185">Reference proteome</keyword>
<comment type="caution">
    <text evidence="2">The sequence shown here is derived from an EMBL/GenBank/DDBJ whole genome shotgun (WGS) entry which is preliminary data.</text>
</comment>
<name>A0A1N7RYQ5_9BURK</name>
<dbReference type="Proteomes" id="UP000195569">
    <property type="component" value="Unassembled WGS sequence"/>
</dbReference>
<sequence>MQSESECYRNARARSCVSDRLSDNDELKATNPKTIGRIHSRECGRRQIPAKTLALRDPQRTLA</sequence>
<evidence type="ECO:0000256" key="1">
    <source>
        <dbReference type="SAM" id="MobiDB-lite"/>
    </source>
</evidence>
<evidence type="ECO:0000313" key="2">
    <source>
        <dbReference type="EMBL" id="SIT40260.1"/>
    </source>
</evidence>
<evidence type="ECO:0000313" key="3">
    <source>
        <dbReference type="Proteomes" id="UP000195569"/>
    </source>
</evidence>
<protein>
    <submittedName>
        <fullName evidence="2">Uncharacterized protein</fullName>
    </submittedName>
</protein>